<dbReference type="SFLD" id="SFLDS00003">
    <property type="entry name" value="Haloacid_Dehalogenase"/>
    <property type="match status" value="1"/>
</dbReference>
<dbReference type="PANTHER" id="PTHR18901:SF38">
    <property type="entry name" value="PSEUDOURIDINE-5'-PHOSPHATASE"/>
    <property type="match status" value="1"/>
</dbReference>
<dbReference type="InterPro" id="IPR023198">
    <property type="entry name" value="PGP-like_dom2"/>
</dbReference>
<dbReference type="EMBL" id="BLLF01000305">
    <property type="protein sequence ID" value="GFH10308.1"/>
    <property type="molecule type" value="Genomic_DNA"/>
</dbReference>
<proteinExistence type="predicted"/>
<dbReference type="Gene3D" id="1.10.150.240">
    <property type="entry name" value="Putative phosphatase, domain 2"/>
    <property type="match status" value="1"/>
</dbReference>
<accession>A0A699YRF4</accession>
<dbReference type="Proteomes" id="UP000485058">
    <property type="component" value="Unassembled WGS sequence"/>
</dbReference>
<dbReference type="InterPro" id="IPR006439">
    <property type="entry name" value="HAD-SF_hydro_IA"/>
</dbReference>
<evidence type="ECO:0000313" key="2">
    <source>
        <dbReference type="Proteomes" id="UP000485058"/>
    </source>
</evidence>
<comment type="caution">
    <text evidence="1">The sequence shown here is derived from an EMBL/GenBank/DDBJ whole genome shotgun (WGS) entry which is preliminary data.</text>
</comment>
<keyword evidence="2" id="KW-1185">Reference proteome</keyword>
<dbReference type="InterPro" id="IPR036412">
    <property type="entry name" value="HAD-like_sf"/>
</dbReference>
<dbReference type="AlphaFoldDB" id="A0A699YRF4"/>
<dbReference type="SFLD" id="SFLDG01129">
    <property type="entry name" value="C1.5:_HAD__Beta-PGM__Phosphata"/>
    <property type="match status" value="1"/>
</dbReference>
<dbReference type="SUPFAM" id="SSF56784">
    <property type="entry name" value="HAD-like"/>
    <property type="match status" value="1"/>
</dbReference>
<dbReference type="Gene3D" id="3.40.50.1000">
    <property type="entry name" value="HAD superfamily/HAD-like"/>
    <property type="match status" value="1"/>
</dbReference>
<gene>
    <name evidence="1" type="ORF">HaLaN_05598</name>
</gene>
<protein>
    <submittedName>
        <fullName evidence="1">Uncharacterized protein</fullName>
    </submittedName>
</protein>
<name>A0A699YRF4_HAELA</name>
<dbReference type="NCBIfam" id="TIGR01549">
    <property type="entry name" value="HAD-SF-IA-v1"/>
    <property type="match status" value="1"/>
</dbReference>
<organism evidence="1 2">
    <name type="scientific">Haematococcus lacustris</name>
    <name type="common">Green alga</name>
    <name type="synonym">Haematococcus pluvialis</name>
    <dbReference type="NCBI Taxonomy" id="44745"/>
    <lineage>
        <taxon>Eukaryota</taxon>
        <taxon>Viridiplantae</taxon>
        <taxon>Chlorophyta</taxon>
        <taxon>core chlorophytes</taxon>
        <taxon>Chlorophyceae</taxon>
        <taxon>CS clade</taxon>
        <taxon>Chlamydomonadales</taxon>
        <taxon>Haematococcaceae</taxon>
        <taxon>Haematococcus</taxon>
    </lineage>
</organism>
<dbReference type="PANTHER" id="PTHR18901">
    <property type="entry name" value="2-DEOXYGLUCOSE-6-PHOSPHATE PHOSPHATASE 2"/>
    <property type="match status" value="1"/>
</dbReference>
<dbReference type="Pfam" id="PF00702">
    <property type="entry name" value="Hydrolase"/>
    <property type="match status" value="1"/>
</dbReference>
<dbReference type="GO" id="GO:0016791">
    <property type="term" value="F:phosphatase activity"/>
    <property type="evidence" value="ECO:0007669"/>
    <property type="project" value="TreeGrafter"/>
</dbReference>
<evidence type="ECO:0000313" key="1">
    <source>
        <dbReference type="EMBL" id="GFH10308.1"/>
    </source>
</evidence>
<reference evidence="1 2" key="1">
    <citation type="submission" date="2020-02" db="EMBL/GenBank/DDBJ databases">
        <title>Draft genome sequence of Haematococcus lacustris strain NIES-144.</title>
        <authorList>
            <person name="Morimoto D."/>
            <person name="Nakagawa S."/>
            <person name="Yoshida T."/>
            <person name="Sawayama S."/>
        </authorList>
    </citation>
    <scope>NUCLEOTIDE SEQUENCE [LARGE SCALE GENOMIC DNA]</scope>
    <source>
        <strain evidence="1 2">NIES-144</strain>
    </source>
</reference>
<sequence length="165" mass="18233">MTSAPVTHVIFDMDGKSASAISIAGLLLDTESLYSVAQQQILNRYNKQFTWELKTKMMGRKALEAMEERTVVLDQLFADAALMPGAERLVRHLAGHGIPLAVATSSSAAHFELKTRRHGELFALFHHIVTGDQVEHSKPHPEIFHKAALLFQGDCRRPCCTLGIA</sequence>
<dbReference type="InterPro" id="IPR023214">
    <property type="entry name" value="HAD_sf"/>
</dbReference>